<keyword evidence="2" id="KW-1185">Reference proteome</keyword>
<name>A0A2I0UCI6_LIMLA</name>
<evidence type="ECO:0000313" key="2">
    <source>
        <dbReference type="Proteomes" id="UP000233556"/>
    </source>
</evidence>
<gene>
    <name evidence="1" type="ORF">llap_5922</name>
</gene>
<dbReference type="EMBL" id="KZ505872">
    <property type="protein sequence ID" value="PKU43762.1"/>
    <property type="molecule type" value="Genomic_DNA"/>
</dbReference>
<protein>
    <submittedName>
        <fullName evidence="1">Uncharacterized protein</fullName>
    </submittedName>
</protein>
<evidence type="ECO:0000313" key="1">
    <source>
        <dbReference type="EMBL" id="PKU43762.1"/>
    </source>
</evidence>
<sequence length="97" mass="10877">MPAGSMQLLSLAHRENDKGPLFPVPALRLQLPTSPTSLGRTLLFFKAKEATGLLYSEGRKDPRRSLLRYPWQCCSLQLKTTLLESAEEPDTEYSRGV</sequence>
<reference evidence="2" key="1">
    <citation type="submission" date="2017-11" db="EMBL/GenBank/DDBJ databases">
        <authorList>
            <person name="Lima N.C."/>
            <person name="Parody-Merino A.M."/>
            <person name="Battley P.F."/>
            <person name="Fidler A.E."/>
            <person name="Prosdocimi F."/>
        </authorList>
    </citation>
    <scope>NUCLEOTIDE SEQUENCE [LARGE SCALE GENOMIC DNA]</scope>
</reference>
<organism evidence="1 2">
    <name type="scientific">Limosa lapponica baueri</name>
    <dbReference type="NCBI Taxonomy" id="1758121"/>
    <lineage>
        <taxon>Eukaryota</taxon>
        <taxon>Metazoa</taxon>
        <taxon>Chordata</taxon>
        <taxon>Craniata</taxon>
        <taxon>Vertebrata</taxon>
        <taxon>Euteleostomi</taxon>
        <taxon>Archelosauria</taxon>
        <taxon>Archosauria</taxon>
        <taxon>Dinosauria</taxon>
        <taxon>Saurischia</taxon>
        <taxon>Theropoda</taxon>
        <taxon>Coelurosauria</taxon>
        <taxon>Aves</taxon>
        <taxon>Neognathae</taxon>
        <taxon>Neoaves</taxon>
        <taxon>Charadriiformes</taxon>
        <taxon>Scolopacidae</taxon>
        <taxon>Limosa</taxon>
    </lineage>
</organism>
<proteinExistence type="predicted"/>
<accession>A0A2I0UCI6</accession>
<reference evidence="2" key="2">
    <citation type="submission" date="2017-12" db="EMBL/GenBank/DDBJ databases">
        <title>Genome sequence of the Bar-tailed Godwit (Limosa lapponica baueri).</title>
        <authorList>
            <person name="Lima N.C.B."/>
            <person name="Parody-Merino A.M."/>
            <person name="Battley P.F."/>
            <person name="Fidler A.E."/>
            <person name="Prosdocimi F."/>
        </authorList>
    </citation>
    <scope>NUCLEOTIDE SEQUENCE [LARGE SCALE GENOMIC DNA]</scope>
</reference>
<dbReference type="AlphaFoldDB" id="A0A2I0UCI6"/>
<dbReference type="Proteomes" id="UP000233556">
    <property type="component" value="Unassembled WGS sequence"/>
</dbReference>